<protein>
    <recommendedName>
        <fullName evidence="3">Secreted protein</fullName>
    </recommendedName>
</protein>
<reference evidence="1 2" key="1">
    <citation type="submission" date="2023-09" db="EMBL/GenBank/DDBJ databases">
        <authorList>
            <person name="Wang M."/>
        </authorList>
    </citation>
    <scope>NUCLEOTIDE SEQUENCE [LARGE SCALE GENOMIC DNA]</scope>
    <source>
        <strain evidence="1">GT-2023</strain>
        <tissue evidence="1">Liver</tissue>
    </source>
</reference>
<evidence type="ECO:0008006" key="3">
    <source>
        <dbReference type="Google" id="ProtNLM"/>
    </source>
</evidence>
<name>A0ABR3LTY6_9TELE</name>
<comment type="caution">
    <text evidence="1">The sequence shown here is derived from an EMBL/GenBank/DDBJ whole genome shotgun (WGS) entry which is preliminary data.</text>
</comment>
<dbReference type="EMBL" id="JAYMGO010000018">
    <property type="protein sequence ID" value="KAL1256303.1"/>
    <property type="molecule type" value="Genomic_DNA"/>
</dbReference>
<evidence type="ECO:0000313" key="2">
    <source>
        <dbReference type="Proteomes" id="UP001558613"/>
    </source>
</evidence>
<dbReference type="Proteomes" id="UP001558613">
    <property type="component" value="Unassembled WGS sequence"/>
</dbReference>
<keyword evidence="2" id="KW-1185">Reference proteome</keyword>
<evidence type="ECO:0000313" key="1">
    <source>
        <dbReference type="EMBL" id="KAL1256303.1"/>
    </source>
</evidence>
<gene>
    <name evidence="1" type="ORF">QQF64_011848</name>
</gene>
<organism evidence="1 2">
    <name type="scientific">Cirrhinus molitorella</name>
    <name type="common">mud carp</name>
    <dbReference type="NCBI Taxonomy" id="172907"/>
    <lineage>
        <taxon>Eukaryota</taxon>
        <taxon>Metazoa</taxon>
        <taxon>Chordata</taxon>
        <taxon>Craniata</taxon>
        <taxon>Vertebrata</taxon>
        <taxon>Euteleostomi</taxon>
        <taxon>Actinopterygii</taxon>
        <taxon>Neopterygii</taxon>
        <taxon>Teleostei</taxon>
        <taxon>Ostariophysi</taxon>
        <taxon>Cypriniformes</taxon>
        <taxon>Cyprinidae</taxon>
        <taxon>Labeoninae</taxon>
        <taxon>Labeonini</taxon>
        <taxon>Cirrhinus</taxon>
    </lineage>
</organism>
<accession>A0ABR3LTY6</accession>
<sequence length="102" mass="11385">MESCRVFLILLQTLAERARRPSSSMRGEPSAPVLHLKTSMKLMRSIKMTPRGRSTSNRPSVAISLSLLASSEGLCLIKLLWKCFVPLRVVWYSPTGTPNLRA</sequence>
<proteinExistence type="predicted"/>